<dbReference type="GeneID" id="91427768"/>
<organism evidence="4 5">
    <name type="scientific">Streptomyces longwoodensis</name>
    <dbReference type="NCBI Taxonomy" id="68231"/>
    <lineage>
        <taxon>Bacteria</taxon>
        <taxon>Bacillati</taxon>
        <taxon>Actinomycetota</taxon>
        <taxon>Actinomycetes</taxon>
        <taxon>Kitasatosporales</taxon>
        <taxon>Streptomycetaceae</taxon>
        <taxon>Streptomyces</taxon>
    </lineage>
</organism>
<name>A0A101QSQ7_9ACTN</name>
<dbReference type="EMBL" id="LMWS01000032">
    <property type="protein sequence ID" value="KUN35345.1"/>
    <property type="molecule type" value="Genomic_DNA"/>
</dbReference>
<keyword evidence="2" id="KW-0012">Acyltransferase</keyword>
<evidence type="ECO:0000259" key="3">
    <source>
        <dbReference type="Pfam" id="PF08541"/>
    </source>
</evidence>
<protein>
    <recommendedName>
        <fullName evidence="3">Beta-ketoacyl-[acyl-carrier-protein] synthase III C-terminal domain-containing protein</fullName>
    </recommendedName>
</protein>
<keyword evidence="5" id="KW-1185">Reference proteome</keyword>
<comment type="caution">
    <text evidence="4">The sequence shown here is derived from an EMBL/GenBank/DDBJ whole genome shotgun (WGS) entry which is preliminary data.</text>
</comment>
<gene>
    <name evidence="4" type="ORF">AQJ30_24650</name>
</gene>
<dbReference type="Gene3D" id="3.40.47.10">
    <property type="match status" value="2"/>
</dbReference>
<evidence type="ECO:0000313" key="5">
    <source>
        <dbReference type="Proteomes" id="UP000053271"/>
    </source>
</evidence>
<dbReference type="InterPro" id="IPR016039">
    <property type="entry name" value="Thiolase-like"/>
</dbReference>
<dbReference type="AlphaFoldDB" id="A0A101QSQ7"/>
<proteinExistence type="predicted"/>
<dbReference type="PANTHER" id="PTHR34069">
    <property type="entry name" value="3-OXOACYL-[ACYL-CARRIER-PROTEIN] SYNTHASE 3"/>
    <property type="match status" value="1"/>
</dbReference>
<dbReference type="GO" id="GO:0044550">
    <property type="term" value="P:secondary metabolite biosynthetic process"/>
    <property type="evidence" value="ECO:0007669"/>
    <property type="project" value="TreeGrafter"/>
</dbReference>
<evidence type="ECO:0000256" key="1">
    <source>
        <dbReference type="ARBA" id="ARBA00022679"/>
    </source>
</evidence>
<reference evidence="4 5" key="1">
    <citation type="submission" date="2015-10" db="EMBL/GenBank/DDBJ databases">
        <title>Draft genome sequence of Streptomyces longwoodensis DSM 41677, type strain for the species Streptomyces longwoodensis.</title>
        <authorList>
            <person name="Ruckert C."/>
            <person name="Winkler A."/>
            <person name="Kalinowski J."/>
            <person name="Kampfer P."/>
            <person name="Glaeser S."/>
        </authorList>
    </citation>
    <scope>NUCLEOTIDE SEQUENCE [LARGE SCALE GENOMIC DNA]</scope>
    <source>
        <strain evidence="4 5">DSM 41677</strain>
    </source>
</reference>
<feature type="domain" description="Beta-ketoacyl-[acyl-carrier-protein] synthase III C-terminal" evidence="3">
    <location>
        <begin position="220"/>
        <end position="308"/>
    </location>
</feature>
<dbReference type="STRING" id="68231.AQJ30_24650"/>
<dbReference type="PANTHER" id="PTHR34069:SF2">
    <property type="entry name" value="BETA-KETOACYL-[ACYL-CARRIER-PROTEIN] SYNTHASE III"/>
    <property type="match status" value="1"/>
</dbReference>
<dbReference type="SUPFAM" id="SSF53901">
    <property type="entry name" value="Thiolase-like"/>
    <property type="match status" value="1"/>
</dbReference>
<keyword evidence="1" id="KW-0808">Transferase</keyword>
<evidence type="ECO:0000313" key="4">
    <source>
        <dbReference type="EMBL" id="KUN35345.1"/>
    </source>
</evidence>
<dbReference type="Pfam" id="PF08541">
    <property type="entry name" value="ACP_syn_III_C"/>
    <property type="match status" value="1"/>
</dbReference>
<dbReference type="InterPro" id="IPR013747">
    <property type="entry name" value="ACP_syn_III_C"/>
</dbReference>
<dbReference type="RefSeq" id="WP_067238071.1">
    <property type="nucleotide sequence ID" value="NZ_JBEXMK010000055.1"/>
</dbReference>
<accession>A0A101QSQ7</accession>
<dbReference type="GO" id="GO:0016747">
    <property type="term" value="F:acyltransferase activity, transferring groups other than amino-acyl groups"/>
    <property type="evidence" value="ECO:0007669"/>
    <property type="project" value="UniProtKB-ARBA"/>
</dbReference>
<evidence type="ECO:0000256" key="2">
    <source>
        <dbReference type="ARBA" id="ARBA00023315"/>
    </source>
</evidence>
<dbReference type="Proteomes" id="UP000053271">
    <property type="component" value="Unassembled WGS sequence"/>
</dbReference>
<sequence>MTALVEVGCHLPGSSVPVDVVGAEAGAEERQMWTFRRFYGLREVRRAPDQGLRDTLGAAVASLTALPGNEHRVTHVLYARTVSQVAPAGEAPLEDVCAAAGLSRAVAFTLTQHGCATGLLALDLAGRLLDADGDPDALAIVLTGEKTFGAALQLIPESTVMGEATAAALVAPHGPRDRLLGYACRTEGRYAEDFPPHALNPSFLKDHNTLLAATVREAVEAAGVTLDDLALVLPHNVNRLSWSWTCRELGLPLERVFLDNIPVTGHCFTADPFVNHVHARAAGLLRPGDLYLMAAVGLGATFSAAVLRH</sequence>